<reference evidence="2" key="1">
    <citation type="journal article" date="2024" name="Proc. Natl. Acad. Sci. U.S.A.">
        <title>Extraordinary preservation of gene collinearity over three hundred million years revealed in homosporous lycophytes.</title>
        <authorList>
            <person name="Li C."/>
            <person name="Wickell D."/>
            <person name="Kuo L.Y."/>
            <person name="Chen X."/>
            <person name="Nie B."/>
            <person name="Liao X."/>
            <person name="Peng D."/>
            <person name="Ji J."/>
            <person name="Jenkins J."/>
            <person name="Williams M."/>
            <person name="Shu S."/>
            <person name="Plott C."/>
            <person name="Barry K."/>
            <person name="Rajasekar S."/>
            <person name="Grimwood J."/>
            <person name="Han X."/>
            <person name="Sun S."/>
            <person name="Hou Z."/>
            <person name="He W."/>
            <person name="Dai G."/>
            <person name="Sun C."/>
            <person name="Schmutz J."/>
            <person name="Leebens-Mack J.H."/>
            <person name="Li F.W."/>
            <person name="Wang L."/>
        </authorList>
    </citation>
    <scope>NUCLEOTIDE SEQUENCE [LARGE SCALE GENOMIC DNA]</scope>
    <source>
        <strain evidence="2">cv. PW_Plant_1</strain>
    </source>
</reference>
<evidence type="ECO:0000313" key="2">
    <source>
        <dbReference type="Proteomes" id="UP001162992"/>
    </source>
</evidence>
<gene>
    <name evidence="1" type="ORF">O6H91_11G018700</name>
</gene>
<protein>
    <submittedName>
        <fullName evidence="1">Uncharacterized protein</fullName>
    </submittedName>
</protein>
<keyword evidence="2" id="KW-1185">Reference proteome</keyword>
<organism evidence="1 2">
    <name type="scientific">Diphasiastrum complanatum</name>
    <name type="common">Issler's clubmoss</name>
    <name type="synonym">Lycopodium complanatum</name>
    <dbReference type="NCBI Taxonomy" id="34168"/>
    <lineage>
        <taxon>Eukaryota</taxon>
        <taxon>Viridiplantae</taxon>
        <taxon>Streptophyta</taxon>
        <taxon>Embryophyta</taxon>
        <taxon>Tracheophyta</taxon>
        <taxon>Lycopodiopsida</taxon>
        <taxon>Lycopodiales</taxon>
        <taxon>Lycopodiaceae</taxon>
        <taxon>Lycopodioideae</taxon>
        <taxon>Diphasiastrum</taxon>
    </lineage>
</organism>
<evidence type="ECO:0000313" key="1">
    <source>
        <dbReference type="EMBL" id="KAJ7537724.1"/>
    </source>
</evidence>
<sequence>MTAVASFDPDHDHEQWKDSEQVTGLDFGGQILQRFYAIQKVPTGSCTPHLLFYKPVVSSSAFGSLRPVLSLGRSIIKWKYIIFLFNNPELKSRVAAMWPERVQLKRMKQCLLKSLHDCELQRVKIRKEGMTIYLYAVKLRSEQFVMQEVWTRLQQLVNEKGNIL</sequence>
<name>A0ACC2C6U2_DIPCM</name>
<accession>A0ACC2C6U2</accession>
<proteinExistence type="predicted"/>
<dbReference type="EMBL" id="CM055102">
    <property type="protein sequence ID" value="KAJ7537724.1"/>
    <property type="molecule type" value="Genomic_DNA"/>
</dbReference>
<dbReference type="Proteomes" id="UP001162992">
    <property type="component" value="Chromosome 11"/>
</dbReference>
<comment type="caution">
    <text evidence="1">The sequence shown here is derived from an EMBL/GenBank/DDBJ whole genome shotgun (WGS) entry which is preliminary data.</text>
</comment>